<dbReference type="Proteomes" id="UP000070134">
    <property type="component" value="Chromosome"/>
</dbReference>
<keyword evidence="3 7" id="KW-1133">Transmembrane helix</keyword>
<dbReference type="RefSeq" id="WP_084249603.1">
    <property type="nucleotide sequence ID" value="NZ_BJMO01000046.1"/>
</dbReference>
<feature type="domain" description="Putative zinc-finger" evidence="8">
    <location>
        <begin position="16"/>
        <end position="43"/>
    </location>
</feature>
<dbReference type="InterPro" id="IPR051474">
    <property type="entry name" value="Anti-sigma-K/W_factor"/>
</dbReference>
<dbReference type="PANTHER" id="PTHR37461">
    <property type="entry name" value="ANTI-SIGMA-K FACTOR RSKA"/>
    <property type="match status" value="1"/>
</dbReference>
<keyword evidence="2 7" id="KW-0812">Transmembrane</keyword>
<dbReference type="KEGG" id="satk:SA2016_3364"/>
<dbReference type="OrthoDB" id="5242431at2"/>
<evidence type="ECO:0000256" key="5">
    <source>
        <dbReference type="ARBA" id="ARBA00023136"/>
    </source>
</evidence>
<dbReference type="Gene3D" id="1.10.10.1320">
    <property type="entry name" value="Anti-sigma factor, zinc-finger domain"/>
    <property type="match status" value="1"/>
</dbReference>
<comment type="subcellular location">
    <subcellularLocation>
        <location evidence="1">Membrane</location>
        <topology evidence="1">Single-pass membrane protein</topology>
    </subcellularLocation>
</comment>
<dbReference type="Pfam" id="PF13490">
    <property type="entry name" value="zf-HC2"/>
    <property type="match status" value="1"/>
</dbReference>
<feature type="transmembrane region" description="Helical" evidence="7">
    <location>
        <begin position="96"/>
        <end position="117"/>
    </location>
</feature>
<dbReference type="PANTHER" id="PTHR37461:SF1">
    <property type="entry name" value="ANTI-SIGMA-K FACTOR RSKA"/>
    <property type="match status" value="1"/>
</dbReference>
<accession>A0A127A5X2</accession>
<dbReference type="InterPro" id="IPR041916">
    <property type="entry name" value="Anti_sigma_zinc_sf"/>
</dbReference>
<dbReference type="STRING" id="37927.SA2016_3364"/>
<keyword evidence="4" id="KW-0805">Transcription regulation</keyword>
<evidence type="ECO:0000259" key="8">
    <source>
        <dbReference type="Pfam" id="PF13490"/>
    </source>
</evidence>
<dbReference type="AlphaFoldDB" id="A0A127A5X2"/>
<protein>
    <recommendedName>
        <fullName evidence="8">Putative zinc-finger domain-containing protein</fullName>
    </recommendedName>
</protein>
<dbReference type="GO" id="GO:0006417">
    <property type="term" value="P:regulation of translation"/>
    <property type="evidence" value="ECO:0007669"/>
    <property type="project" value="TreeGrafter"/>
</dbReference>
<organism evidence="9 10">
    <name type="scientific">Sinomonas atrocyanea</name>
    <dbReference type="NCBI Taxonomy" id="37927"/>
    <lineage>
        <taxon>Bacteria</taxon>
        <taxon>Bacillati</taxon>
        <taxon>Actinomycetota</taxon>
        <taxon>Actinomycetes</taxon>
        <taxon>Micrococcales</taxon>
        <taxon>Micrococcaceae</taxon>
        <taxon>Sinomonas</taxon>
    </lineage>
</organism>
<evidence type="ECO:0000256" key="1">
    <source>
        <dbReference type="ARBA" id="ARBA00004167"/>
    </source>
</evidence>
<dbReference type="EMBL" id="CP014518">
    <property type="protein sequence ID" value="AMM34025.1"/>
    <property type="molecule type" value="Genomic_DNA"/>
</dbReference>
<keyword evidence="5 7" id="KW-0472">Membrane</keyword>
<name>A0A127A5X2_9MICC</name>
<dbReference type="InterPro" id="IPR027383">
    <property type="entry name" value="Znf_put"/>
</dbReference>
<reference evidence="9 10" key="1">
    <citation type="submission" date="2016-02" db="EMBL/GenBank/DDBJ databases">
        <title>Complete genome of Sinomonas atrocyanea KCTC 3377.</title>
        <authorList>
            <person name="Kim K.M."/>
        </authorList>
    </citation>
    <scope>NUCLEOTIDE SEQUENCE [LARGE SCALE GENOMIC DNA]</scope>
    <source>
        <strain evidence="9 10">KCTC 3377</strain>
    </source>
</reference>
<dbReference type="GO" id="GO:0016989">
    <property type="term" value="F:sigma factor antagonist activity"/>
    <property type="evidence" value="ECO:0007669"/>
    <property type="project" value="TreeGrafter"/>
</dbReference>
<evidence type="ECO:0000256" key="4">
    <source>
        <dbReference type="ARBA" id="ARBA00023015"/>
    </source>
</evidence>
<proteinExistence type="predicted"/>
<evidence type="ECO:0000256" key="3">
    <source>
        <dbReference type="ARBA" id="ARBA00022989"/>
    </source>
</evidence>
<evidence type="ECO:0000256" key="2">
    <source>
        <dbReference type="ARBA" id="ARBA00022692"/>
    </source>
</evidence>
<evidence type="ECO:0000256" key="6">
    <source>
        <dbReference type="ARBA" id="ARBA00023163"/>
    </source>
</evidence>
<sequence>MTTGEFRQGHEQRMDLGAYVLGALSGQERQAVEDHLAQCAQCRAELAGLETLPALLDAVPSERAAQIADDAGRAPEPGTASRELLARVTRRRRARAAAWTASLAAAAAGFFAAGIALGPTLGARPGQAAPPPPSASATAGATTVTLASGDGARIDLALVARAWGTELDLTCRGMPNGGAYTVWVVSAGGTAQQAGAWSSTGYSGRAVLTGATSFELPAIRAVEIRDAAQQTVARTSLG</sequence>
<evidence type="ECO:0000313" key="10">
    <source>
        <dbReference type="Proteomes" id="UP000070134"/>
    </source>
</evidence>
<dbReference type="GO" id="GO:0016020">
    <property type="term" value="C:membrane"/>
    <property type="evidence" value="ECO:0007669"/>
    <property type="project" value="UniProtKB-SubCell"/>
</dbReference>
<gene>
    <name evidence="9" type="ORF">SA2016_3364</name>
</gene>
<keyword evidence="10" id="KW-1185">Reference proteome</keyword>
<evidence type="ECO:0000256" key="7">
    <source>
        <dbReference type="SAM" id="Phobius"/>
    </source>
</evidence>
<keyword evidence="6" id="KW-0804">Transcription</keyword>
<evidence type="ECO:0000313" key="9">
    <source>
        <dbReference type="EMBL" id="AMM34025.1"/>
    </source>
</evidence>